<dbReference type="PANTHER" id="PTHR46675">
    <property type="entry name" value="E3 UBIQUITIN-PROTEIN LIGASE RNF182"/>
    <property type="match status" value="1"/>
</dbReference>
<feature type="domain" description="RING-type" evidence="11">
    <location>
        <begin position="207"/>
        <end position="256"/>
    </location>
</feature>
<dbReference type="InterPro" id="IPR001841">
    <property type="entry name" value="Znf_RING"/>
</dbReference>
<evidence type="ECO:0000256" key="1">
    <source>
        <dbReference type="ARBA" id="ARBA00011482"/>
    </source>
</evidence>
<evidence type="ECO:0000256" key="10">
    <source>
        <dbReference type="SAM" id="Phobius"/>
    </source>
</evidence>
<dbReference type="EMBL" id="KV938757">
    <property type="protein sequence ID" value="PIO27289.1"/>
    <property type="molecule type" value="Genomic_DNA"/>
</dbReference>
<keyword evidence="10" id="KW-0472">Membrane</keyword>
<keyword evidence="3" id="KW-0479">Metal-binding</keyword>
<dbReference type="SUPFAM" id="SSF57850">
    <property type="entry name" value="RING/U-box"/>
    <property type="match status" value="1"/>
</dbReference>
<dbReference type="AlphaFoldDB" id="A0A2G9RHB4"/>
<evidence type="ECO:0000313" key="13">
    <source>
        <dbReference type="Proteomes" id="UP000228934"/>
    </source>
</evidence>
<dbReference type="SMART" id="SM00184">
    <property type="entry name" value="RING"/>
    <property type="match status" value="1"/>
</dbReference>
<comment type="subunit">
    <text evidence="1">Interacts with ATP6V0C.</text>
</comment>
<feature type="region of interest" description="Disordered" evidence="9">
    <location>
        <begin position="164"/>
        <end position="195"/>
    </location>
</feature>
<dbReference type="InterPro" id="IPR042285">
    <property type="entry name" value="RNF182"/>
</dbReference>
<sequence length="375" mass="42375">MLSKRMEHPVIQCEDQNHDDSSETGEIHGPSTNSGEKNKAGRQDFDFIKVITVGKKDTGSKLEKSPIVIPVDEQRENGPESKTLSNASKINVINGTSRDFYVTSPLLSMDSCVTIPKNSEIKFKEVLSPHLGLDPKDLTSEDVGLDDKDDYLVGKVGVYDFPRTSGASSSQGDVPENLAESNKVQEVEEPKESSRFLTDENHFEQECPICTELYDASSHKQSLLNCNHVFCDNCIKTMVNKANPPNLGRVTCPLCRQTSPRMEWEIRKMQEQMLDNGGIHIQQDYVAPEPIVRRPGLCGALEYRFQKRFQNGRLIGFPPCVRHPQRLVDSLNRLQHRCRCLYLCALVLLLFAEFFCFFFLFVPIAIFILLIVFGK</sequence>
<dbReference type="Gene3D" id="3.30.40.10">
    <property type="entry name" value="Zinc/RING finger domain, C3HC4 (zinc finger)"/>
    <property type="match status" value="1"/>
</dbReference>
<dbReference type="PROSITE" id="PS50089">
    <property type="entry name" value="ZF_RING_2"/>
    <property type="match status" value="1"/>
</dbReference>
<evidence type="ECO:0000256" key="5">
    <source>
        <dbReference type="ARBA" id="ARBA00022833"/>
    </source>
</evidence>
<gene>
    <name evidence="12" type="ORF">AB205_0010980</name>
</gene>
<dbReference type="InterPro" id="IPR017907">
    <property type="entry name" value="Znf_RING_CS"/>
</dbReference>
<dbReference type="Proteomes" id="UP000228934">
    <property type="component" value="Unassembled WGS sequence"/>
</dbReference>
<evidence type="ECO:0000256" key="9">
    <source>
        <dbReference type="SAM" id="MobiDB-lite"/>
    </source>
</evidence>
<evidence type="ECO:0000256" key="4">
    <source>
        <dbReference type="ARBA" id="ARBA00022771"/>
    </source>
</evidence>
<evidence type="ECO:0000313" key="12">
    <source>
        <dbReference type="EMBL" id="PIO27289.1"/>
    </source>
</evidence>
<keyword evidence="5" id="KW-0862">Zinc</keyword>
<keyword evidence="4 8" id="KW-0863">Zinc-finger</keyword>
<dbReference type="OrthoDB" id="8062037at2759"/>
<evidence type="ECO:0000256" key="6">
    <source>
        <dbReference type="ARBA" id="ARBA00030086"/>
    </source>
</evidence>
<evidence type="ECO:0000259" key="11">
    <source>
        <dbReference type="PROSITE" id="PS50089"/>
    </source>
</evidence>
<evidence type="ECO:0000256" key="8">
    <source>
        <dbReference type="PROSITE-ProRule" id="PRU00175"/>
    </source>
</evidence>
<evidence type="ECO:0000256" key="2">
    <source>
        <dbReference type="ARBA" id="ARBA00014050"/>
    </source>
</evidence>
<feature type="compositionally biased region" description="Basic and acidic residues" evidence="9">
    <location>
        <begin position="183"/>
        <end position="195"/>
    </location>
</feature>
<keyword evidence="13" id="KW-1185">Reference proteome</keyword>
<dbReference type="PROSITE" id="PS00518">
    <property type="entry name" value="ZF_RING_1"/>
    <property type="match status" value="1"/>
</dbReference>
<reference evidence="13" key="1">
    <citation type="journal article" date="2017" name="Nat. Commun.">
        <title>The North American bullfrog draft genome provides insight into hormonal regulation of long noncoding RNA.</title>
        <authorList>
            <person name="Hammond S.A."/>
            <person name="Warren R.L."/>
            <person name="Vandervalk B.P."/>
            <person name="Kucuk E."/>
            <person name="Khan H."/>
            <person name="Gibb E.A."/>
            <person name="Pandoh P."/>
            <person name="Kirk H."/>
            <person name="Zhao Y."/>
            <person name="Jones M."/>
            <person name="Mungall A.J."/>
            <person name="Coope R."/>
            <person name="Pleasance S."/>
            <person name="Moore R.A."/>
            <person name="Holt R.A."/>
            <person name="Round J.M."/>
            <person name="Ohora S."/>
            <person name="Walle B.V."/>
            <person name="Veldhoen N."/>
            <person name="Helbing C.C."/>
            <person name="Birol I."/>
        </authorList>
    </citation>
    <scope>NUCLEOTIDE SEQUENCE [LARGE SCALE GENOMIC DNA]</scope>
</reference>
<feature type="transmembrane region" description="Helical" evidence="10">
    <location>
        <begin position="340"/>
        <end position="373"/>
    </location>
</feature>
<proteinExistence type="predicted"/>
<keyword evidence="10" id="KW-0812">Transmembrane</keyword>
<accession>A0A2G9RHB4</accession>
<protein>
    <recommendedName>
        <fullName evidence="2">E3 ubiquitin-protein ligase RNF182</fullName>
    </recommendedName>
    <alternativeName>
        <fullName evidence="7">RING finger protein 182</fullName>
    </alternativeName>
    <alternativeName>
        <fullName evidence="6">RING-type E3 ubiquitin transferase RNF182</fullName>
    </alternativeName>
</protein>
<organism evidence="12 13">
    <name type="scientific">Aquarana catesbeiana</name>
    <name type="common">American bullfrog</name>
    <name type="synonym">Rana catesbeiana</name>
    <dbReference type="NCBI Taxonomy" id="8400"/>
    <lineage>
        <taxon>Eukaryota</taxon>
        <taxon>Metazoa</taxon>
        <taxon>Chordata</taxon>
        <taxon>Craniata</taxon>
        <taxon>Vertebrata</taxon>
        <taxon>Euteleostomi</taxon>
        <taxon>Amphibia</taxon>
        <taxon>Batrachia</taxon>
        <taxon>Anura</taxon>
        <taxon>Neobatrachia</taxon>
        <taxon>Ranoidea</taxon>
        <taxon>Ranidae</taxon>
        <taxon>Aquarana</taxon>
    </lineage>
</organism>
<dbReference type="Pfam" id="PF14634">
    <property type="entry name" value="zf-RING_5"/>
    <property type="match status" value="1"/>
</dbReference>
<dbReference type="GO" id="GO:0008270">
    <property type="term" value="F:zinc ion binding"/>
    <property type="evidence" value="ECO:0007669"/>
    <property type="project" value="UniProtKB-KW"/>
</dbReference>
<evidence type="ECO:0000256" key="3">
    <source>
        <dbReference type="ARBA" id="ARBA00022723"/>
    </source>
</evidence>
<keyword evidence="10" id="KW-1133">Transmembrane helix</keyword>
<dbReference type="InterPro" id="IPR013083">
    <property type="entry name" value="Znf_RING/FYVE/PHD"/>
</dbReference>
<name>A0A2G9RHB4_AQUCT</name>
<dbReference type="PANTHER" id="PTHR46675:SF4">
    <property type="entry name" value="E3 UBIQUITIN-PROTEIN LIGASE RNF182"/>
    <property type="match status" value="1"/>
</dbReference>
<evidence type="ECO:0000256" key="7">
    <source>
        <dbReference type="ARBA" id="ARBA00031239"/>
    </source>
</evidence>
<feature type="region of interest" description="Disordered" evidence="9">
    <location>
        <begin position="1"/>
        <end position="41"/>
    </location>
</feature>